<evidence type="ECO:0000259" key="1">
    <source>
        <dbReference type="Pfam" id="PF08348"/>
    </source>
</evidence>
<dbReference type="Pfam" id="PF08348">
    <property type="entry name" value="PAS_6"/>
    <property type="match status" value="1"/>
</dbReference>
<evidence type="ECO:0000259" key="2">
    <source>
        <dbReference type="Pfam" id="PF13309"/>
    </source>
</evidence>
<dbReference type="RefSeq" id="WP_279233376.1">
    <property type="nucleotide sequence ID" value="NZ_SLZZ01000049.1"/>
</dbReference>
<keyword evidence="4" id="KW-1185">Reference proteome</keyword>
<dbReference type="Pfam" id="PF13309">
    <property type="entry name" value="HTH_22"/>
    <property type="match status" value="1"/>
</dbReference>
<feature type="domain" description="YheO-like" evidence="1">
    <location>
        <begin position="8"/>
        <end position="116"/>
    </location>
</feature>
<feature type="domain" description="Transcriptional regulator DauR-like HTH" evidence="2">
    <location>
        <begin position="155"/>
        <end position="214"/>
    </location>
</feature>
<dbReference type="Proteomes" id="UP000295726">
    <property type="component" value="Unassembled WGS sequence"/>
</dbReference>
<reference evidence="3 4" key="1">
    <citation type="submission" date="2019-03" db="EMBL/GenBank/DDBJ databases">
        <title>Genomic Encyclopedia of Type Strains, Phase IV (KMG-IV): sequencing the most valuable type-strain genomes for metagenomic binning, comparative biology and taxonomic classification.</title>
        <authorList>
            <person name="Goeker M."/>
        </authorList>
    </citation>
    <scope>NUCLEOTIDE SEQUENCE [LARGE SCALE GENOMIC DNA]</scope>
    <source>
        <strain evidence="3 4">DSM 29489</strain>
    </source>
</reference>
<gene>
    <name evidence="3" type="ORF">EDD59_1495</name>
</gene>
<name>A0A4R3JX42_9FIRM</name>
<proteinExistence type="predicted"/>
<evidence type="ECO:0000313" key="3">
    <source>
        <dbReference type="EMBL" id="TCS72875.1"/>
    </source>
</evidence>
<sequence>MTNSEILNLFVSLVNFLGEAMGKNAEVVLHDVSHPEHSVIAISHGYHSGRNIGSSLTDFAFNIKTNREYVGQDYLVNYRATSRGKDFIASTYYIKNQGKLIGMLCINVDTSTTKNFYESTRQFIESFNLGPVISAGKETDVIEENLDLSIASYANSIIAKTISESNILPERMTRDEKMQIVWELAEQGIPRMKGAIVEIARQLDISESTVYRYISQREKNS</sequence>
<dbReference type="InterPro" id="IPR039446">
    <property type="entry name" value="DauR-like"/>
</dbReference>
<organism evidence="3 4">
    <name type="scientific">Muricomes intestini</name>
    <dbReference type="NCBI Taxonomy" id="1796634"/>
    <lineage>
        <taxon>Bacteria</taxon>
        <taxon>Bacillati</taxon>
        <taxon>Bacillota</taxon>
        <taxon>Clostridia</taxon>
        <taxon>Lachnospirales</taxon>
        <taxon>Lachnospiraceae</taxon>
        <taxon>Muricomes</taxon>
    </lineage>
</organism>
<dbReference type="InterPro" id="IPR009057">
    <property type="entry name" value="Homeodomain-like_sf"/>
</dbReference>
<dbReference type="PANTHER" id="PTHR35568:SF1">
    <property type="entry name" value="TRANSCRIPTIONAL REGULATOR DAUR"/>
    <property type="match status" value="1"/>
</dbReference>
<accession>A0A4R3JX42</accession>
<dbReference type="PANTHER" id="PTHR35568">
    <property type="entry name" value="TRANSCRIPTIONAL REGULATOR DAUR"/>
    <property type="match status" value="1"/>
</dbReference>
<dbReference type="AlphaFoldDB" id="A0A4R3JX42"/>
<dbReference type="SUPFAM" id="SSF46689">
    <property type="entry name" value="Homeodomain-like"/>
    <property type="match status" value="1"/>
</dbReference>
<protein>
    <submittedName>
        <fullName evidence="3">Putative transcriptional regulator YheO</fullName>
    </submittedName>
</protein>
<dbReference type="EMBL" id="SLZZ01000049">
    <property type="protein sequence ID" value="TCS72875.1"/>
    <property type="molecule type" value="Genomic_DNA"/>
</dbReference>
<dbReference type="InterPro" id="IPR013559">
    <property type="entry name" value="YheO"/>
</dbReference>
<comment type="caution">
    <text evidence="3">The sequence shown here is derived from an EMBL/GenBank/DDBJ whole genome shotgun (WGS) entry which is preliminary data.</text>
</comment>
<evidence type="ECO:0000313" key="4">
    <source>
        <dbReference type="Proteomes" id="UP000295726"/>
    </source>
</evidence>
<dbReference type="InterPro" id="IPR039445">
    <property type="entry name" value="DauR-like_HTH"/>
</dbReference>